<accession>X1VFY6</accession>
<evidence type="ECO:0000313" key="1">
    <source>
        <dbReference type="EMBL" id="GAJ16987.1"/>
    </source>
</evidence>
<dbReference type="AlphaFoldDB" id="X1VFY6"/>
<protein>
    <submittedName>
        <fullName evidence="1">Uncharacterized protein</fullName>
    </submittedName>
</protein>
<name>X1VFY6_9ZZZZ</name>
<gene>
    <name evidence="1" type="ORF">S12H4_63283</name>
</gene>
<reference evidence="1" key="1">
    <citation type="journal article" date="2014" name="Front. Microbiol.">
        <title>High frequency of phylogenetically diverse reductive dehalogenase-homologous genes in deep subseafloor sedimentary metagenomes.</title>
        <authorList>
            <person name="Kawai M."/>
            <person name="Futagami T."/>
            <person name="Toyoda A."/>
            <person name="Takaki Y."/>
            <person name="Nishi S."/>
            <person name="Hori S."/>
            <person name="Arai W."/>
            <person name="Tsubouchi T."/>
            <person name="Morono Y."/>
            <person name="Uchiyama I."/>
            <person name="Ito T."/>
            <person name="Fujiyama A."/>
            <person name="Inagaki F."/>
            <person name="Takami H."/>
        </authorList>
    </citation>
    <scope>NUCLEOTIDE SEQUENCE</scope>
    <source>
        <strain evidence="1">Expedition CK06-06</strain>
    </source>
</reference>
<organism evidence="1">
    <name type="scientific">marine sediment metagenome</name>
    <dbReference type="NCBI Taxonomy" id="412755"/>
    <lineage>
        <taxon>unclassified sequences</taxon>
        <taxon>metagenomes</taxon>
        <taxon>ecological metagenomes</taxon>
    </lineage>
</organism>
<dbReference type="EMBL" id="BARW01042944">
    <property type="protein sequence ID" value="GAJ16987.1"/>
    <property type="molecule type" value="Genomic_DNA"/>
</dbReference>
<proteinExistence type="predicted"/>
<sequence length="47" mass="5185">LNPYTFEVYRDQGDSFQFLGGVINALALNFSTTDKILKATCGIISKN</sequence>
<feature type="non-terminal residue" evidence="1">
    <location>
        <position position="1"/>
    </location>
</feature>
<comment type="caution">
    <text evidence="1">The sequence shown here is derived from an EMBL/GenBank/DDBJ whole genome shotgun (WGS) entry which is preliminary data.</text>
</comment>
<feature type="non-terminal residue" evidence="1">
    <location>
        <position position="47"/>
    </location>
</feature>